<evidence type="ECO:0000313" key="2">
    <source>
        <dbReference type="EMBL" id="UOK70650.1"/>
    </source>
</evidence>
<accession>A0A9E6ZXV4</accession>
<dbReference type="InterPro" id="IPR016181">
    <property type="entry name" value="Acyl_CoA_acyltransferase"/>
</dbReference>
<dbReference type="PANTHER" id="PTHR43792:SF16">
    <property type="entry name" value="N-ACETYLTRANSFERASE DOMAIN-CONTAINING PROTEIN"/>
    <property type="match status" value="1"/>
</dbReference>
<dbReference type="RefSeq" id="WP_244377103.1">
    <property type="nucleotide sequence ID" value="NZ_CP083239.1"/>
</dbReference>
<dbReference type="PROSITE" id="PS51186">
    <property type="entry name" value="GNAT"/>
    <property type="match status" value="1"/>
</dbReference>
<dbReference type="EMBL" id="CP083239">
    <property type="protein sequence ID" value="UOK70650.1"/>
    <property type="molecule type" value="Genomic_DNA"/>
</dbReference>
<dbReference type="InterPro" id="IPR051531">
    <property type="entry name" value="N-acetyltransferase"/>
</dbReference>
<dbReference type="Proteomes" id="UP000831684">
    <property type="component" value="Chromosome"/>
</dbReference>
<feature type="domain" description="N-acetyltransferase" evidence="1">
    <location>
        <begin position="12"/>
        <end position="175"/>
    </location>
</feature>
<protein>
    <submittedName>
        <fullName evidence="2">GNAT family N-acetyltransferase</fullName>
    </submittedName>
</protein>
<dbReference type="KEGG" id="apol:K9D25_18305"/>
<name>A0A9E6ZXV4_9HYPH</name>
<dbReference type="AlphaFoldDB" id="A0A9E6ZXV4"/>
<evidence type="ECO:0000259" key="1">
    <source>
        <dbReference type="PROSITE" id="PS51186"/>
    </source>
</evidence>
<evidence type="ECO:0000313" key="3">
    <source>
        <dbReference type="Proteomes" id="UP000831684"/>
    </source>
</evidence>
<gene>
    <name evidence="2" type="ORF">K9D25_18305</name>
</gene>
<reference evidence="2" key="1">
    <citation type="submission" date="2021-09" db="EMBL/GenBank/DDBJ databases">
        <title>Network and meta-omics reveal the key degrader and cooperation patterns in an efficient 1,4-dioxane-degrading microbial community.</title>
        <authorList>
            <person name="Dai C."/>
        </authorList>
    </citation>
    <scope>NUCLEOTIDE SEQUENCE</scope>
    <source>
        <strain evidence="2">ZM13</strain>
    </source>
</reference>
<dbReference type="PANTHER" id="PTHR43792">
    <property type="entry name" value="GNAT FAMILY, PUTATIVE (AFU_ORTHOLOGUE AFUA_3G00765)-RELATED-RELATED"/>
    <property type="match status" value="1"/>
</dbReference>
<dbReference type="Gene3D" id="3.40.630.30">
    <property type="match status" value="1"/>
</dbReference>
<dbReference type="GO" id="GO:0016747">
    <property type="term" value="F:acyltransferase activity, transferring groups other than amino-acyl groups"/>
    <property type="evidence" value="ECO:0007669"/>
    <property type="project" value="InterPro"/>
</dbReference>
<organism evidence="2 3">
    <name type="scientific">Ancylobacter polymorphus</name>
    <dbReference type="NCBI Taxonomy" id="223390"/>
    <lineage>
        <taxon>Bacteria</taxon>
        <taxon>Pseudomonadati</taxon>
        <taxon>Pseudomonadota</taxon>
        <taxon>Alphaproteobacteria</taxon>
        <taxon>Hyphomicrobiales</taxon>
        <taxon>Xanthobacteraceae</taxon>
        <taxon>Ancylobacter</taxon>
    </lineage>
</organism>
<dbReference type="SUPFAM" id="SSF55729">
    <property type="entry name" value="Acyl-CoA N-acyltransferases (Nat)"/>
    <property type="match status" value="1"/>
</dbReference>
<sequence length="183" mass="20078">MMTPPTLTTPRLLLRPHRMEDFEAYAAMWAEPAVVRFIGGQPLSREAAWVRFLRQAGLWHHLGFGFFVIEDRASGALLGEAGFHDMKRTLEPSIEGTMEAGWALRTEAQGKGLAEEAMRAVLAWGEAHRHGARFTCMIEPDHAASLHVAGKLGFTRFAQGLYGGKPVVLLERRAAANTSAPSA</sequence>
<dbReference type="InterPro" id="IPR000182">
    <property type="entry name" value="GNAT_dom"/>
</dbReference>
<dbReference type="Pfam" id="PF13302">
    <property type="entry name" value="Acetyltransf_3"/>
    <property type="match status" value="1"/>
</dbReference>
<proteinExistence type="predicted"/>